<keyword evidence="5" id="KW-1185">Reference proteome</keyword>
<evidence type="ECO:0000256" key="2">
    <source>
        <dbReference type="ARBA" id="ARBA00022643"/>
    </source>
</evidence>
<protein>
    <submittedName>
        <fullName evidence="4">Oxidoreductase</fullName>
    </submittedName>
</protein>
<sequence length="326" mass="34529">MTLKTRLTDRFGIEHPVVLAPMDNVADACLASAVSAAGGLGLLGGGYADQTWIRHQFDRVTAAVGCGFITWTLKGNEQALDHALERNPAAIFLSFGDPAPYAPRIRAAGVPLICQVHNVRQALRAVEVGADVIAAQGGEAGGHGEGQRSTFTLVPEIADLVASTAPQVLVLAAGGVTDGRGLAASLALGADGVLVGTRFWAAHEAAISPAAQQYALRVNGDMTIRQHVYDIVRGKSWPRTYSGRVLRNDFVDTWHDHENELVAHLDQARSGYEIGVTAEDYRVANLIVGEGIGRIRQIETAADIVHSMVIQAAAISPTHQGVNTCH</sequence>
<accession>A0ABX3BZY5</accession>
<dbReference type="Gene3D" id="3.20.20.70">
    <property type="entry name" value="Aldolase class I"/>
    <property type="match status" value="1"/>
</dbReference>
<keyword evidence="2" id="KW-0288">FMN</keyword>
<dbReference type="PANTHER" id="PTHR32332">
    <property type="entry name" value="2-NITROPROPANE DIOXYGENASE"/>
    <property type="match status" value="1"/>
</dbReference>
<proteinExistence type="predicted"/>
<reference evidence="4 5" key="1">
    <citation type="submission" date="2016-10" db="EMBL/GenBank/DDBJ databases">
        <title>Evaluation of Human, Animal and Environmental Mycobacterium chelonae Isolates by Core Genome Phylogenomic Analysis, Targeted Gene Comparison, and Anti-microbial Susceptibility Patterns: A Tale of Mistaken Identities.</title>
        <authorList>
            <person name="Fogelson S.B."/>
            <person name="Camus A.C."/>
            <person name="Lorenz W."/>
            <person name="Vasireddy R."/>
            <person name="Vasireddy S."/>
            <person name="Smith T."/>
            <person name="Brown-Elliott B.A."/>
            <person name="Wallace R.J.Jr."/>
            <person name="Hasan N.A."/>
            <person name="Reischl U."/>
            <person name="Sanchez S."/>
        </authorList>
    </citation>
    <scope>NUCLEOTIDE SEQUENCE [LARGE SCALE GENOMIC DNA]</scope>
    <source>
        <strain evidence="4 5">8528</strain>
    </source>
</reference>
<dbReference type="Pfam" id="PF03060">
    <property type="entry name" value="NMO"/>
    <property type="match status" value="2"/>
</dbReference>
<dbReference type="CDD" id="cd04730">
    <property type="entry name" value="NPD_like"/>
    <property type="match status" value="1"/>
</dbReference>
<gene>
    <name evidence="4" type="ORF">BKG73_11390</name>
</gene>
<keyword evidence="3" id="KW-0560">Oxidoreductase</keyword>
<evidence type="ECO:0000313" key="5">
    <source>
        <dbReference type="Proteomes" id="UP000179621"/>
    </source>
</evidence>
<dbReference type="SUPFAM" id="SSF51412">
    <property type="entry name" value="Inosine monophosphate dehydrogenase (IMPDH)"/>
    <property type="match status" value="1"/>
</dbReference>
<organism evidence="4 5">
    <name type="scientific">Mycobacteroides saopaulense</name>
    <dbReference type="NCBI Taxonomy" id="1578165"/>
    <lineage>
        <taxon>Bacteria</taxon>
        <taxon>Bacillati</taxon>
        <taxon>Actinomycetota</taxon>
        <taxon>Actinomycetes</taxon>
        <taxon>Mycobacteriales</taxon>
        <taxon>Mycobacteriaceae</taxon>
        <taxon>Mycobacteroides</taxon>
    </lineage>
</organism>
<comment type="caution">
    <text evidence="4">The sequence shown here is derived from an EMBL/GenBank/DDBJ whole genome shotgun (WGS) entry which is preliminary data.</text>
</comment>
<dbReference type="Proteomes" id="UP000179621">
    <property type="component" value="Unassembled WGS sequence"/>
</dbReference>
<dbReference type="RefSeq" id="WP_070912145.1">
    <property type="nucleotide sequence ID" value="NZ_MLIC01000005.1"/>
</dbReference>
<evidence type="ECO:0000256" key="3">
    <source>
        <dbReference type="ARBA" id="ARBA00023002"/>
    </source>
</evidence>
<dbReference type="InterPro" id="IPR013785">
    <property type="entry name" value="Aldolase_TIM"/>
</dbReference>
<evidence type="ECO:0000313" key="4">
    <source>
        <dbReference type="EMBL" id="OHU09753.1"/>
    </source>
</evidence>
<dbReference type="EMBL" id="MLIH01000012">
    <property type="protein sequence ID" value="OHU09753.1"/>
    <property type="molecule type" value="Genomic_DNA"/>
</dbReference>
<evidence type="ECO:0000256" key="1">
    <source>
        <dbReference type="ARBA" id="ARBA00022630"/>
    </source>
</evidence>
<dbReference type="PANTHER" id="PTHR32332:SF31">
    <property type="entry name" value="2-NITROPROPANE DIOXYGENASE FAMILY, PUTATIVE (AFU_ORTHOLOGUE AFUA_2G09850)-RELATED"/>
    <property type="match status" value="1"/>
</dbReference>
<dbReference type="InterPro" id="IPR004136">
    <property type="entry name" value="NMO"/>
</dbReference>
<keyword evidence="1" id="KW-0285">Flavoprotein</keyword>
<name>A0ABX3BZY5_9MYCO</name>